<gene>
    <name evidence="2" type="ORF">JHL15_15425</name>
</gene>
<protein>
    <submittedName>
        <fullName evidence="2">Nuclear transport factor 2 family protein</fullName>
    </submittedName>
</protein>
<dbReference type="SUPFAM" id="SSF54427">
    <property type="entry name" value="NTF2-like"/>
    <property type="match status" value="1"/>
</dbReference>
<dbReference type="EMBL" id="JAENHK010000010">
    <property type="protein sequence ID" value="MBK1897154.1"/>
    <property type="molecule type" value="Genomic_DNA"/>
</dbReference>
<comment type="caution">
    <text evidence="2">The sequence shown here is derived from an EMBL/GenBank/DDBJ whole genome shotgun (WGS) entry which is preliminary data.</text>
</comment>
<dbReference type="RefSeq" id="WP_200247144.1">
    <property type="nucleotide sequence ID" value="NZ_JAENHK010000010.1"/>
</dbReference>
<name>A0ABS1FY87_9FLAO</name>
<evidence type="ECO:0000313" key="3">
    <source>
        <dbReference type="Proteomes" id="UP000628669"/>
    </source>
</evidence>
<feature type="signal peptide" evidence="1">
    <location>
        <begin position="1"/>
        <end position="18"/>
    </location>
</feature>
<keyword evidence="1" id="KW-0732">Signal</keyword>
<sequence>MRKIPYLLIIFSMCSACAQKNDSKKLTETQQQTKNNMDTTKLNETVKKAFDAWQSGDAETFTSFFTGDAKLYDDGNPRDFKKFIKDACGHEKFTSIDKIENDGKTIYGQFHTESWGDFKTFFKFNINSEGKFDTLEIGQAN</sequence>
<evidence type="ECO:0000313" key="2">
    <source>
        <dbReference type="EMBL" id="MBK1897154.1"/>
    </source>
</evidence>
<reference evidence="3" key="1">
    <citation type="submission" date="2021-01" db="EMBL/GenBank/DDBJ databases">
        <title>Genome public.</title>
        <authorList>
            <person name="Liu C."/>
            <person name="Sun Q."/>
        </authorList>
    </citation>
    <scope>NUCLEOTIDE SEQUENCE [LARGE SCALE GENOMIC DNA]</scope>
    <source>
        <strain evidence="3">YIM B02567</strain>
    </source>
</reference>
<proteinExistence type="predicted"/>
<dbReference type="Gene3D" id="3.10.450.50">
    <property type="match status" value="1"/>
</dbReference>
<feature type="chain" id="PRO_5045598232" evidence="1">
    <location>
        <begin position="19"/>
        <end position="141"/>
    </location>
</feature>
<evidence type="ECO:0000256" key="1">
    <source>
        <dbReference type="SAM" id="SignalP"/>
    </source>
</evidence>
<keyword evidence="3" id="KW-1185">Reference proteome</keyword>
<dbReference type="Proteomes" id="UP000628669">
    <property type="component" value="Unassembled WGS sequence"/>
</dbReference>
<dbReference type="InterPro" id="IPR032710">
    <property type="entry name" value="NTF2-like_dom_sf"/>
</dbReference>
<accession>A0ABS1FY87</accession>
<organism evidence="2 3">
    <name type="scientific">Chryseobacterium paridis</name>
    <dbReference type="NCBI Taxonomy" id="2800328"/>
    <lineage>
        <taxon>Bacteria</taxon>
        <taxon>Pseudomonadati</taxon>
        <taxon>Bacteroidota</taxon>
        <taxon>Flavobacteriia</taxon>
        <taxon>Flavobacteriales</taxon>
        <taxon>Weeksellaceae</taxon>
        <taxon>Chryseobacterium group</taxon>
        <taxon>Chryseobacterium</taxon>
    </lineage>
</organism>